<dbReference type="EMBL" id="LT840184">
    <property type="protein sequence ID" value="SMF85004.1"/>
    <property type="molecule type" value="Genomic_DNA"/>
</dbReference>
<organism evidence="4 5">
    <name type="scientific">Paenibacillus uliginis N3/975</name>
    <dbReference type="NCBI Taxonomy" id="1313296"/>
    <lineage>
        <taxon>Bacteria</taxon>
        <taxon>Bacillati</taxon>
        <taxon>Bacillota</taxon>
        <taxon>Bacilli</taxon>
        <taxon>Bacillales</taxon>
        <taxon>Paenibacillaceae</taxon>
        <taxon>Paenibacillus</taxon>
    </lineage>
</organism>
<keyword evidence="4" id="KW-0687">Ribonucleoprotein</keyword>
<dbReference type="SUPFAM" id="SSF55729">
    <property type="entry name" value="Acyl-CoA N-acyltransferases (Nat)"/>
    <property type="match status" value="1"/>
</dbReference>
<dbReference type="GO" id="GO:0005840">
    <property type="term" value="C:ribosome"/>
    <property type="evidence" value="ECO:0007669"/>
    <property type="project" value="UniProtKB-KW"/>
</dbReference>
<dbReference type="STRING" id="1313296.SAMN05661091_2820"/>
<dbReference type="GO" id="GO:0016747">
    <property type="term" value="F:acyltransferase activity, transferring groups other than amino-acyl groups"/>
    <property type="evidence" value="ECO:0007669"/>
    <property type="project" value="InterPro"/>
</dbReference>
<reference evidence="4 5" key="1">
    <citation type="submission" date="2017-04" db="EMBL/GenBank/DDBJ databases">
        <authorList>
            <person name="Afonso C.L."/>
            <person name="Miller P.J."/>
            <person name="Scott M.A."/>
            <person name="Spackman E."/>
            <person name="Goraichik I."/>
            <person name="Dimitrov K.M."/>
            <person name="Suarez D.L."/>
            <person name="Swayne D.E."/>
        </authorList>
    </citation>
    <scope>NUCLEOTIDE SEQUENCE [LARGE SCALE GENOMIC DNA]</scope>
    <source>
        <strain evidence="4 5">N3/975</strain>
    </source>
</reference>
<keyword evidence="2" id="KW-0012">Acyltransferase</keyword>
<feature type="domain" description="N-acetyltransferase" evidence="3">
    <location>
        <begin position="3"/>
        <end position="141"/>
    </location>
</feature>
<dbReference type="InterPro" id="IPR016181">
    <property type="entry name" value="Acyl_CoA_acyltransferase"/>
</dbReference>
<evidence type="ECO:0000256" key="2">
    <source>
        <dbReference type="ARBA" id="ARBA00023315"/>
    </source>
</evidence>
<evidence type="ECO:0000313" key="4">
    <source>
        <dbReference type="EMBL" id="SMF85004.1"/>
    </source>
</evidence>
<dbReference type="Proteomes" id="UP000192940">
    <property type="component" value="Chromosome I"/>
</dbReference>
<dbReference type="Gene3D" id="3.40.630.30">
    <property type="match status" value="1"/>
</dbReference>
<keyword evidence="1" id="KW-0808">Transferase</keyword>
<gene>
    <name evidence="4" type="ORF">SAMN05661091_2820</name>
</gene>
<accession>A0A1X7HEB3</accession>
<dbReference type="PANTHER" id="PTHR43877">
    <property type="entry name" value="AMINOALKYLPHOSPHONATE N-ACETYLTRANSFERASE-RELATED-RELATED"/>
    <property type="match status" value="1"/>
</dbReference>
<evidence type="ECO:0000259" key="3">
    <source>
        <dbReference type="PROSITE" id="PS51186"/>
    </source>
</evidence>
<dbReference type="PROSITE" id="PS51186">
    <property type="entry name" value="GNAT"/>
    <property type="match status" value="1"/>
</dbReference>
<protein>
    <submittedName>
        <fullName evidence="4">Ribosomal protein S18 acetylase RimI</fullName>
    </submittedName>
</protein>
<keyword evidence="5" id="KW-1185">Reference proteome</keyword>
<sequence>MLPNVRLATISDADALSRLNLEFNGGDKRPVSEIIKCLNSNNELVAVATLMDEVIGFGCAQSFKSFCYIGAYGEITEMYVKESARRNGVATSLISFLENQLHSRGVKTVKILTGRDNKSAIKAYELSGYVKDDEVMLKKKL</sequence>
<evidence type="ECO:0000256" key="1">
    <source>
        <dbReference type="ARBA" id="ARBA00022679"/>
    </source>
</evidence>
<evidence type="ECO:0000313" key="5">
    <source>
        <dbReference type="Proteomes" id="UP000192940"/>
    </source>
</evidence>
<dbReference type="CDD" id="cd04301">
    <property type="entry name" value="NAT_SF"/>
    <property type="match status" value="1"/>
</dbReference>
<dbReference type="Pfam" id="PF00583">
    <property type="entry name" value="Acetyltransf_1"/>
    <property type="match status" value="1"/>
</dbReference>
<dbReference type="InterPro" id="IPR000182">
    <property type="entry name" value="GNAT_dom"/>
</dbReference>
<proteinExistence type="predicted"/>
<name>A0A1X7HEB3_9BACL</name>
<dbReference type="InterPro" id="IPR050832">
    <property type="entry name" value="Bact_Acetyltransf"/>
</dbReference>
<dbReference type="AlphaFoldDB" id="A0A1X7HEB3"/>
<keyword evidence="4" id="KW-0689">Ribosomal protein</keyword>